<evidence type="ECO:0000313" key="2">
    <source>
        <dbReference type="EMBL" id="MDR6944006.1"/>
    </source>
</evidence>
<dbReference type="EMBL" id="JAVDUU010000004">
    <property type="protein sequence ID" value="MDR6944006.1"/>
    <property type="molecule type" value="Genomic_DNA"/>
</dbReference>
<feature type="chain" id="PRO_5046550186" description="DUF3826 domain-containing protein" evidence="1">
    <location>
        <begin position="21"/>
        <end position="223"/>
    </location>
</feature>
<protein>
    <recommendedName>
        <fullName evidence="4">DUF3826 domain-containing protein</fullName>
    </recommendedName>
</protein>
<gene>
    <name evidence="2" type="ORF">J2W55_003866</name>
</gene>
<proteinExistence type="predicted"/>
<dbReference type="InterPro" id="IPR024284">
    <property type="entry name" value="DUF3826"/>
</dbReference>
<name>A0ABU1TFH2_9SPHI</name>
<dbReference type="RefSeq" id="WP_310099281.1">
    <property type="nucleotide sequence ID" value="NZ_JAVDUU010000004.1"/>
</dbReference>
<dbReference type="Pfam" id="PF12875">
    <property type="entry name" value="DUF3826"/>
    <property type="match status" value="1"/>
</dbReference>
<evidence type="ECO:0000256" key="1">
    <source>
        <dbReference type="SAM" id="SignalP"/>
    </source>
</evidence>
<keyword evidence="1" id="KW-0732">Signal</keyword>
<keyword evidence="3" id="KW-1185">Reference proteome</keyword>
<organism evidence="2 3">
    <name type="scientific">Mucilaginibacter pocheonensis</name>
    <dbReference type="NCBI Taxonomy" id="398050"/>
    <lineage>
        <taxon>Bacteria</taxon>
        <taxon>Pseudomonadati</taxon>
        <taxon>Bacteroidota</taxon>
        <taxon>Sphingobacteriia</taxon>
        <taxon>Sphingobacteriales</taxon>
        <taxon>Sphingobacteriaceae</taxon>
        <taxon>Mucilaginibacter</taxon>
    </lineage>
</organism>
<feature type="signal peptide" evidence="1">
    <location>
        <begin position="1"/>
        <end position="20"/>
    </location>
</feature>
<evidence type="ECO:0008006" key="4">
    <source>
        <dbReference type="Google" id="ProtNLM"/>
    </source>
</evidence>
<evidence type="ECO:0000313" key="3">
    <source>
        <dbReference type="Proteomes" id="UP001247620"/>
    </source>
</evidence>
<dbReference type="Proteomes" id="UP001247620">
    <property type="component" value="Unassembled WGS sequence"/>
</dbReference>
<sequence>MKKYTIVLMIFLGGVMNTFAQTPQPTARQDNYTQVITQRSNKIVTALNISDSVKFKRVRDIIVDQYRNLNDIYNDRNAKSKQIKEQAGNDKAAANTQIAVIDSNVSKRLKALHVIYLTKLNKELDNNQIDKVKDGMTYNVYPITYAAYQDELPNLTEAQKAKINGWLLEARENAIDAESSEKKHAWFGKFKGRINNYLSAQGYDMKKAGEEWQKRIKERNVKK</sequence>
<comment type="caution">
    <text evidence="2">The sequence shown here is derived from an EMBL/GenBank/DDBJ whole genome shotgun (WGS) entry which is preliminary data.</text>
</comment>
<accession>A0ABU1TFH2</accession>
<reference evidence="2 3" key="1">
    <citation type="submission" date="2023-07" db="EMBL/GenBank/DDBJ databases">
        <title>Sorghum-associated microbial communities from plants grown in Nebraska, USA.</title>
        <authorList>
            <person name="Schachtman D."/>
        </authorList>
    </citation>
    <scope>NUCLEOTIDE SEQUENCE [LARGE SCALE GENOMIC DNA]</scope>
    <source>
        <strain evidence="2 3">3262</strain>
    </source>
</reference>